<evidence type="ECO:0000256" key="1">
    <source>
        <dbReference type="SAM" id="Phobius"/>
    </source>
</evidence>
<gene>
    <name evidence="6" type="ORF">ENP34_00215</name>
</gene>
<dbReference type="InterPro" id="IPR001633">
    <property type="entry name" value="EAL_dom"/>
</dbReference>
<dbReference type="InterPro" id="IPR043128">
    <property type="entry name" value="Rev_trsase/Diguanyl_cyclase"/>
</dbReference>
<evidence type="ECO:0000259" key="4">
    <source>
        <dbReference type="PROSITE" id="PS50883"/>
    </source>
</evidence>
<dbReference type="InterPro" id="IPR000700">
    <property type="entry name" value="PAS-assoc_C"/>
</dbReference>
<dbReference type="InterPro" id="IPR029787">
    <property type="entry name" value="Nucleotide_cyclase"/>
</dbReference>
<name>A0A831T8Q4_9BACT</name>
<dbReference type="GO" id="GO:0003824">
    <property type="term" value="F:catalytic activity"/>
    <property type="evidence" value="ECO:0007669"/>
    <property type="project" value="UniProtKB-ARBA"/>
</dbReference>
<dbReference type="NCBIfam" id="TIGR00254">
    <property type="entry name" value="GGDEF"/>
    <property type="match status" value="1"/>
</dbReference>
<feature type="transmembrane region" description="Helical" evidence="1">
    <location>
        <begin position="149"/>
        <end position="167"/>
    </location>
</feature>
<evidence type="ECO:0000259" key="2">
    <source>
        <dbReference type="PROSITE" id="PS50112"/>
    </source>
</evidence>
<keyword evidence="1" id="KW-1133">Transmembrane helix</keyword>
<dbReference type="PROSITE" id="PS50113">
    <property type="entry name" value="PAC"/>
    <property type="match status" value="1"/>
</dbReference>
<dbReference type="SUPFAM" id="SSF141868">
    <property type="entry name" value="EAL domain-like"/>
    <property type="match status" value="1"/>
</dbReference>
<dbReference type="SMART" id="SM00052">
    <property type="entry name" value="EAL"/>
    <property type="match status" value="1"/>
</dbReference>
<dbReference type="InterPro" id="IPR052155">
    <property type="entry name" value="Biofilm_reg_signaling"/>
</dbReference>
<dbReference type="CDD" id="cd00130">
    <property type="entry name" value="PAS"/>
    <property type="match status" value="1"/>
</dbReference>
<feature type="transmembrane region" description="Helical" evidence="1">
    <location>
        <begin position="50"/>
        <end position="68"/>
    </location>
</feature>
<proteinExistence type="predicted"/>
<evidence type="ECO:0000313" key="6">
    <source>
        <dbReference type="EMBL" id="HEG89863.1"/>
    </source>
</evidence>
<dbReference type="PANTHER" id="PTHR44757:SF2">
    <property type="entry name" value="BIOFILM ARCHITECTURE MAINTENANCE PROTEIN MBAA"/>
    <property type="match status" value="1"/>
</dbReference>
<comment type="caution">
    <text evidence="6">The sequence shown here is derived from an EMBL/GenBank/DDBJ whole genome shotgun (WGS) entry which is preliminary data.</text>
</comment>
<keyword evidence="1" id="KW-0472">Membrane</keyword>
<protein>
    <submittedName>
        <fullName evidence="6">EAL domain-containing protein</fullName>
    </submittedName>
</protein>
<feature type="domain" description="GGDEF" evidence="5">
    <location>
        <begin position="343"/>
        <end position="476"/>
    </location>
</feature>
<dbReference type="Pfam" id="PF00990">
    <property type="entry name" value="GGDEF"/>
    <property type="match status" value="1"/>
</dbReference>
<dbReference type="SMART" id="SM00086">
    <property type="entry name" value="PAC"/>
    <property type="match status" value="1"/>
</dbReference>
<evidence type="ECO:0000259" key="3">
    <source>
        <dbReference type="PROSITE" id="PS50113"/>
    </source>
</evidence>
<dbReference type="PROSITE" id="PS50883">
    <property type="entry name" value="EAL"/>
    <property type="match status" value="1"/>
</dbReference>
<dbReference type="AlphaFoldDB" id="A0A831T8Q4"/>
<dbReference type="SMART" id="SM00091">
    <property type="entry name" value="PAS"/>
    <property type="match status" value="1"/>
</dbReference>
<feature type="transmembrane region" description="Helical" evidence="1">
    <location>
        <begin position="80"/>
        <end position="108"/>
    </location>
</feature>
<dbReference type="InterPro" id="IPR035965">
    <property type="entry name" value="PAS-like_dom_sf"/>
</dbReference>
<dbReference type="PROSITE" id="PS50887">
    <property type="entry name" value="GGDEF"/>
    <property type="match status" value="1"/>
</dbReference>
<organism evidence="6">
    <name type="scientific">Thermorudis peleae</name>
    <dbReference type="NCBI Taxonomy" id="1382356"/>
    <lineage>
        <taxon>Bacteria</taxon>
        <taxon>Pseudomonadati</taxon>
        <taxon>Thermomicrobiota</taxon>
        <taxon>Thermomicrobia</taxon>
        <taxon>Thermomicrobia incertae sedis</taxon>
        <taxon>Thermorudis</taxon>
    </lineage>
</organism>
<dbReference type="Gene3D" id="3.30.70.270">
    <property type="match status" value="1"/>
</dbReference>
<evidence type="ECO:0000259" key="5">
    <source>
        <dbReference type="PROSITE" id="PS50887"/>
    </source>
</evidence>
<dbReference type="PROSITE" id="PS50112">
    <property type="entry name" value="PAS"/>
    <property type="match status" value="1"/>
</dbReference>
<dbReference type="Gene3D" id="3.30.450.20">
    <property type="entry name" value="PAS domain"/>
    <property type="match status" value="1"/>
</dbReference>
<dbReference type="EMBL" id="DSIY01000005">
    <property type="protein sequence ID" value="HEG89863.1"/>
    <property type="molecule type" value="Genomic_DNA"/>
</dbReference>
<dbReference type="CDD" id="cd01948">
    <property type="entry name" value="EAL"/>
    <property type="match status" value="1"/>
</dbReference>
<dbReference type="PANTHER" id="PTHR44757">
    <property type="entry name" value="DIGUANYLATE CYCLASE DGCP"/>
    <property type="match status" value="1"/>
</dbReference>
<dbReference type="InterPro" id="IPR000160">
    <property type="entry name" value="GGDEF_dom"/>
</dbReference>
<dbReference type="NCBIfam" id="TIGR00229">
    <property type="entry name" value="sensory_box"/>
    <property type="match status" value="1"/>
</dbReference>
<dbReference type="InterPro" id="IPR001610">
    <property type="entry name" value="PAC"/>
</dbReference>
<dbReference type="SMART" id="SM00267">
    <property type="entry name" value="GGDEF"/>
    <property type="match status" value="1"/>
</dbReference>
<dbReference type="Gene3D" id="3.20.20.450">
    <property type="entry name" value="EAL domain"/>
    <property type="match status" value="1"/>
</dbReference>
<dbReference type="Pfam" id="PF08447">
    <property type="entry name" value="PAS_3"/>
    <property type="match status" value="1"/>
</dbReference>
<sequence>MKVPPAFTRVLSPFPADLLTRVRLLLLSLVLLFGLLAIPDLALSSVQPPPVRLLAIGALIWLALRWIAWYRTERQLPLDVAVEALAVTLLTGSVSLPADALAVVYTGLFYRSLFALARQAYLGLLCYSLAVVAGTMIARPDPWLLVREVVTQLPGFALVTIAAYHVAEMLRHQRRLAAELEAAERRYRILVEHAPVVTYLADTAGTISYINPRITSLLGYAHAECLGDWTAFLARIVHPDDRERVISEATRALRSGRSFTAECRMIRRTGDILWVRIEARLIRETGHEHAFWLGTIIDETGQERLAQELVHQAFHDPLTGLPNRALLLDRLEQALARLRRRPGKVAVLFLDLDNFKFINDTLGHRAGDQLLQVIAQRLATVLRPSDTIARLGGDEFVLLLEDLHEEDAARRVAIRILEQMGMPVELAGQPVYVTASIGIALTDDPWLHPDELIRRADLAMYEAKRLGRDRYALFDGYMEALAWRRLEIECGLRKAIEQRELRVHFQPVVELRSGALREVEALVRWPHSERGMLQPDEFLPVAEESGLILLIDRLVLEEACRQLKDWQLEYPAKTNLVVSVNLSTKQLREPSMLETVTSILGQTGLRPEHLRIEISERAVTWDLATALDQLHTLRNLGIRLALDDFGSGHAAIAALRRLPIDTLKIDRTLVGALGKSERDTTLVQAVISLAKILGLTVTAEGIESPEQARQLRTFGCDFGQGTYFGGPMPAEEFAQYLSTDFSDLLQIR</sequence>
<dbReference type="CDD" id="cd01949">
    <property type="entry name" value="GGDEF"/>
    <property type="match status" value="1"/>
</dbReference>
<keyword evidence="1" id="KW-0812">Transmembrane</keyword>
<accession>A0A831T8Q4</accession>
<dbReference type="SUPFAM" id="SSF55785">
    <property type="entry name" value="PYP-like sensor domain (PAS domain)"/>
    <property type="match status" value="1"/>
</dbReference>
<dbReference type="InterPro" id="IPR013655">
    <property type="entry name" value="PAS_fold_3"/>
</dbReference>
<feature type="domain" description="EAL" evidence="4">
    <location>
        <begin position="485"/>
        <end position="741"/>
    </location>
</feature>
<dbReference type="InterPro" id="IPR000014">
    <property type="entry name" value="PAS"/>
</dbReference>
<dbReference type="FunFam" id="3.30.70.270:FF:000001">
    <property type="entry name" value="Diguanylate cyclase domain protein"/>
    <property type="match status" value="1"/>
</dbReference>
<dbReference type="InterPro" id="IPR035919">
    <property type="entry name" value="EAL_sf"/>
</dbReference>
<dbReference type="Pfam" id="PF00563">
    <property type="entry name" value="EAL"/>
    <property type="match status" value="1"/>
</dbReference>
<feature type="domain" description="PAS" evidence="2">
    <location>
        <begin position="183"/>
        <end position="256"/>
    </location>
</feature>
<feature type="transmembrane region" description="Helical" evidence="1">
    <location>
        <begin position="120"/>
        <end position="137"/>
    </location>
</feature>
<dbReference type="SUPFAM" id="SSF55073">
    <property type="entry name" value="Nucleotide cyclase"/>
    <property type="match status" value="1"/>
</dbReference>
<feature type="transmembrane region" description="Helical" evidence="1">
    <location>
        <begin position="20"/>
        <end position="38"/>
    </location>
</feature>
<reference evidence="6" key="1">
    <citation type="journal article" date="2020" name="mSystems">
        <title>Genome- and Community-Level Interaction Insights into Carbon Utilization and Element Cycling Functions of Hydrothermarchaeota in Hydrothermal Sediment.</title>
        <authorList>
            <person name="Zhou Z."/>
            <person name="Liu Y."/>
            <person name="Xu W."/>
            <person name="Pan J."/>
            <person name="Luo Z.H."/>
            <person name="Li M."/>
        </authorList>
    </citation>
    <scope>NUCLEOTIDE SEQUENCE [LARGE SCALE GENOMIC DNA]</scope>
    <source>
        <strain evidence="6">SpSt-210</strain>
    </source>
</reference>
<feature type="domain" description="PAC" evidence="3">
    <location>
        <begin position="259"/>
        <end position="311"/>
    </location>
</feature>